<gene>
    <name evidence="2" type="ORF">COT97_03300</name>
</gene>
<proteinExistence type="predicted"/>
<dbReference type="Proteomes" id="UP000229901">
    <property type="component" value="Unassembled WGS sequence"/>
</dbReference>
<evidence type="ECO:0000313" key="2">
    <source>
        <dbReference type="EMBL" id="PIR94086.1"/>
    </source>
</evidence>
<name>A0A2H0V4Q7_9BACT</name>
<keyword evidence="1" id="KW-0812">Transmembrane</keyword>
<evidence type="ECO:0000256" key="1">
    <source>
        <dbReference type="SAM" id="Phobius"/>
    </source>
</evidence>
<evidence type="ECO:0000313" key="3">
    <source>
        <dbReference type="Proteomes" id="UP000229901"/>
    </source>
</evidence>
<comment type="caution">
    <text evidence="2">The sequence shown here is derived from an EMBL/GenBank/DDBJ whole genome shotgun (WGS) entry which is preliminary data.</text>
</comment>
<dbReference type="EMBL" id="PFAP01000020">
    <property type="protein sequence ID" value="PIR94086.1"/>
    <property type="molecule type" value="Genomic_DNA"/>
</dbReference>
<keyword evidence="1" id="KW-1133">Transmembrane helix</keyword>
<feature type="transmembrane region" description="Helical" evidence="1">
    <location>
        <begin position="32"/>
        <end position="53"/>
    </location>
</feature>
<dbReference type="AlphaFoldDB" id="A0A2H0V4Q7"/>
<protein>
    <submittedName>
        <fullName evidence="2">Uncharacterized protein</fullName>
    </submittedName>
</protein>
<sequence length="290" mass="33409">MPQLLTKYLLYDNVLGQNNKEDIMNRTIKLSLIWSLIGCSLLIAGFLTTTGCLRKKDPEHSNLTMCLYRAKKPEQLEPCYKLACEMAKPCSSRNGFYRQTISKEIALLILDNDPDKARFLAEKHSFNFDTFVRSLFSEAIKDGNPEQAKKIFVLVRESLDFEHRKQIIDRVLSNRQVPCEIYQLYKDYELGLHHEQYGNLARICMESLIDSDIGFFLKNNALLEELAKSEGISVNEQKFLQTIYCYSLLKDKQINEARICVAEYALDKEIIATMLIAADPIVYLQAKLLL</sequence>
<accession>A0A2H0V4Q7</accession>
<reference evidence="3" key="1">
    <citation type="submission" date="2017-09" db="EMBL/GenBank/DDBJ databases">
        <title>Depth-based differentiation of microbial function through sediment-hosted aquifers and enrichment of novel symbionts in the deep terrestrial subsurface.</title>
        <authorList>
            <person name="Probst A.J."/>
            <person name="Ladd B."/>
            <person name="Jarett J.K."/>
            <person name="Geller-Mcgrath D.E."/>
            <person name="Sieber C.M.K."/>
            <person name="Emerson J.B."/>
            <person name="Anantharaman K."/>
            <person name="Thomas B.C."/>
            <person name="Malmstrom R."/>
            <person name="Stieglmeier M."/>
            <person name="Klingl A."/>
            <person name="Woyke T."/>
            <person name="Ryan C.M."/>
            <person name="Banfield J.F."/>
        </authorList>
    </citation>
    <scope>NUCLEOTIDE SEQUENCE [LARGE SCALE GENOMIC DNA]</scope>
</reference>
<keyword evidence="1" id="KW-0472">Membrane</keyword>
<organism evidence="2 3">
    <name type="scientific">Candidatus Falkowbacteria bacterium CG10_big_fil_rev_8_21_14_0_10_39_11</name>
    <dbReference type="NCBI Taxonomy" id="1974565"/>
    <lineage>
        <taxon>Bacteria</taxon>
        <taxon>Candidatus Falkowiibacteriota</taxon>
    </lineage>
</organism>